<sequence length="573" mass="63161">MKAKKSELTLGSTLCSLLLFFYFAYADEKNCCSFPTDDCSDMFRGTGITLECHQSVEFPRQNGGCLPVGTEHQESTDGQIELVDFEIMYKVKCPSQYINEDSYCERSSDLNYIGLNITFRITEGSVEGVQFNLQTVAGEVKPIVGTLKKSCHNLNFSGVLTADMAGDRLFSYTNYVGLHPNSQYNLTARTFNNANSDQLSVSIPNCRQMINCEASECDNFGKWSDDFFCSIPSPASFTPDMWVYQNLSSKFTIWDGNPQFSSYVVTLKCNSRTVCGFGEELQTETVPIRSGQETLHNQFSVNLQAGFYEVEIYGQPDAICEADQHWGSSLCPSAKCSLELKEDVNHCENPLFCQSDHSQCVVKSTDDDKEVASCECSEGFEINETSGLCEDINECETASNLCGHGGYGYCTNTEGSAHCICLKGYKPSREGLKCEDINECETESNLCGHGGYGYCNNTKGSAHCICLKGYKSSREGLKCEEQISVWVITSVAISITVAVAAVISFTVFVVKKCCHCGDENLTDDFKTVTSNSELAQFTPVSLILEPPPHPRGPLESIQGGSEEPLMDTFLRSI</sequence>
<evidence type="ECO:0000256" key="1">
    <source>
        <dbReference type="ARBA" id="ARBA00022536"/>
    </source>
</evidence>
<keyword evidence="1 6" id="KW-0245">EGF-like domain</keyword>
<organism evidence="10 11">
    <name type="scientific">Holothuria leucospilota</name>
    <name type="common">Black long sea cucumber</name>
    <name type="synonym">Mertensiothuria leucospilota</name>
    <dbReference type="NCBI Taxonomy" id="206669"/>
    <lineage>
        <taxon>Eukaryota</taxon>
        <taxon>Metazoa</taxon>
        <taxon>Echinodermata</taxon>
        <taxon>Eleutherozoa</taxon>
        <taxon>Echinozoa</taxon>
        <taxon>Holothuroidea</taxon>
        <taxon>Aspidochirotacea</taxon>
        <taxon>Aspidochirotida</taxon>
        <taxon>Holothuriidae</taxon>
        <taxon>Holothuria</taxon>
    </lineage>
</organism>
<dbReference type="PROSITE" id="PS01186">
    <property type="entry name" value="EGF_2"/>
    <property type="match status" value="2"/>
</dbReference>
<feature type="domain" description="EGF-like" evidence="9">
    <location>
        <begin position="391"/>
        <end position="435"/>
    </location>
</feature>
<dbReference type="PROSITE" id="PS50026">
    <property type="entry name" value="EGF_3"/>
    <property type="match status" value="2"/>
</dbReference>
<feature type="transmembrane region" description="Helical" evidence="7">
    <location>
        <begin position="483"/>
        <end position="510"/>
    </location>
</feature>
<dbReference type="SMART" id="SM00179">
    <property type="entry name" value="EGF_CA"/>
    <property type="match status" value="2"/>
</dbReference>
<feature type="disulfide bond" evidence="6">
    <location>
        <begin position="447"/>
        <end position="464"/>
    </location>
</feature>
<keyword evidence="3" id="KW-0677">Repeat</keyword>
<dbReference type="FunFam" id="2.10.25.10:FF:000005">
    <property type="entry name" value="Fibrillin 2"/>
    <property type="match status" value="1"/>
</dbReference>
<dbReference type="PANTHER" id="PTHR24034">
    <property type="entry name" value="EGF-LIKE DOMAIN-CONTAINING PROTEIN"/>
    <property type="match status" value="1"/>
</dbReference>
<feature type="disulfide bond" evidence="6">
    <location>
        <begin position="402"/>
        <end position="419"/>
    </location>
</feature>
<dbReference type="OrthoDB" id="446173at2759"/>
<feature type="chain" id="PRO_5040211979" evidence="8">
    <location>
        <begin position="27"/>
        <end position="573"/>
    </location>
</feature>
<evidence type="ECO:0000313" key="10">
    <source>
        <dbReference type="EMBL" id="KAJ8047013.1"/>
    </source>
</evidence>
<dbReference type="CDD" id="cd00054">
    <property type="entry name" value="EGF_CA"/>
    <property type="match status" value="2"/>
</dbReference>
<dbReference type="EMBL" id="JAIZAY010000002">
    <property type="protein sequence ID" value="KAJ8047013.1"/>
    <property type="molecule type" value="Genomic_DNA"/>
</dbReference>
<dbReference type="PANTHER" id="PTHR24034:SF209">
    <property type="entry name" value="EGF-LIKE DOMAIN-CONTAINING PROTEIN"/>
    <property type="match status" value="1"/>
</dbReference>
<proteinExistence type="predicted"/>
<evidence type="ECO:0000259" key="9">
    <source>
        <dbReference type="PROSITE" id="PS50026"/>
    </source>
</evidence>
<evidence type="ECO:0000256" key="8">
    <source>
        <dbReference type="SAM" id="SignalP"/>
    </source>
</evidence>
<dbReference type="Pfam" id="PF07645">
    <property type="entry name" value="EGF_CA"/>
    <property type="match status" value="2"/>
</dbReference>
<feature type="signal peptide" evidence="8">
    <location>
        <begin position="1"/>
        <end position="26"/>
    </location>
</feature>
<dbReference type="GO" id="GO:0005509">
    <property type="term" value="F:calcium ion binding"/>
    <property type="evidence" value="ECO:0007669"/>
    <property type="project" value="InterPro"/>
</dbReference>
<keyword evidence="7" id="KW-1133">Transmembrane helix</keyword>
<keyword evidence="7" id="KW-0812">Transmembrane</keyword>
<dbReference type="SUPFAM" id="SSF57196">
    <property type="entry name" value="EGF/Laminin"/>
    <property type="match status" value="2"/>
</dbReference>
<keyword evidence="2 8" id="KW-0732">Signal</keyword>
<evidence type="ECO:0000256" key="5">
    <source>
        <dbReference type="ARBA" id="ARBA00023180"/>
    </source>
</evidence>
<protein>
    <submittedName>
        <fullName evidence="10">Latent-transforming growth factor beta-binding protein 1</fullName>
    </submittedName>
</protein>
<reference evidence="10" key="1">
    <citation type="submission" date="2021-10" db="EMBL/GenBank/DDBJ databases">
        <title>Tropical sea cucumber genome reveals ecological adaptation and Cuvierian tubules defense mechanism.</title>
        <authorList>
            <person name="Chen T."/>
        </authorList>
    </citation>
    <scope>NUCLEOTIDE SEQUENCE</scope>
    <source>
        <strain evidence="10">Nanhai2018</strain>
        <tissue evidence="10">Muscle</tissue>
    </source>
</reference>
<dbReference type="Proteomes" id="UP001152320">
    <property type="component" value="Chromosome 2"/>
</dbReference>
<keyword evidence="4 6" id="KW-1015">Disulfide bond</keyword>
<feature type="domain" description="EGF-like" evidence="9">
    <location>
        <begin position="436"/>
        <end position="480"/>
    </location>
</feature>
<keyword evidence="5" id="KW-0325">Glycoprotein</keyword>
<accession>A0A9Q1CKP4</accession>
<dbReference type="InterPro" id="IPR000742">
    <property type="entry name" value="EGF"/>
</dbReference>
<dbReference type="InterPro" id="IPR001881">
    <property type="entry name" value="EGF-like_Ca-bd_dom"/>
</dbReference>
<evidence type="ECO:0000256" key="6">
    <source>
        <dbReference type="PROSITE-ProRule" id="PRU00076"/>
    </source>
</evidence>
<dbReference type="InterPro" id="IPR050751">
    <property type="entry name" value="ECM_structural_protein"/>
</dbReference>
<dbReference type="InterPro" id="IPR049883">
    <property type="entry name" value="NOTCH1_EGF-like"/>
</dbReference>
<dbReference type="SMART" id="SM00181">
    <property type="entry name" value="EGF"/>
    <property type="match status" value="3"/>
</dbReference>
<evidence type="ECO:0000256" key="7">
    <source>
        <dbReference type="SAM" id="Phobius"/>
    </source>
</evidence>
<dbReference type="Gene3D" id="2.10.25.10">
    <property type="entry name" value="Laminin"/>
    <property type="match status" value="2"/>
</dbReference>
<evidence type="ECO:0000256" key="3">
    <source>
        <dbReference type="ARBA" id="ARBA00022737"/>
    </source>
</evidence>
<name>A0A9Q1CKP4_HOLLE</name>
<keyword evidence="7" id="KW-0472">Membrane</keyword>
<comment type="caution">
    <text evidence="10">The sequence shown here is derived from an EMBL/GenBank/DDBJ whole genome shotgun (WGS) entry which is preliminary data.</text>
</comment>
<keyword evidence="11" id="KW-1185">Reference proteome</keyword>
<gene>
    <name evidence="10" type="ORF">HOLleu_05884</name>
</gene>
<dbReference type="AlphaFoldDB" id="A0A9Q1CKP4"/>
<evidence type="ECO:0000256" key="2">
    <source>
        <dbReference type="ARBA" id="ARBA00022729"/>
    </source>
</evidence>
<evidence type="ECO:0000256" key="4">
    <source>
        <dbReference type="ARBA" id="ARBA00023157"/>
    </source>
</evidence>
<comment type="caution">
    <text evidence="6">Lacks conserved residue(s) required for the propagation of feature annotation.</text>
</comment>
<evidence type="ECO:0000313" key="11">
    <source>
        <dbReference type="Proteomes" id="UP001152320"/>
    </source>
</evidence>